<accession>A0AB40B687</accession>
<feature type="transmembrane region" description="Helical" evidence="1">
    <location>
        <begin position="101"/>
        <end position="119"/>
    </location>
</feature>
<organism evidence="2 3">
    <name type="scientific">Dioscorea cayennensis subsp. rotundata</name>
    <name type="common">White Guinea yam</name>
    <name type="synonym">Dioscorea rotundata</name>
    <dbReference type="NCBI Taxonomy" id="55577"/>
    <lineage>
        <taxon>Eukaryota</taxon>
        <taxon>Viridiplantae</taxon>
        <taxon>Streptophyta</taxon>
        <taxon>Embryophyta</taxon>
        <taxon>Tracheophyta</taxon>
        <taxon>Spermatophyta</taxon>
        <taxon>Magnoliopsida</taxon>
        <taxon>Liliopsida</taxon>
        <taxon>Dioscoreales</taxon>
        <taxon>Dioscoreaceae</taxon>
        <taxon>Dioscorea</taxon>
    </lineage>
</organism>
<proteinExistence type="predicted"/>
<dbReference type="Proteomes" id="UP001515500">
    <property type="component" value="Chromosome 4"/>
</dbReference>
<protein>
    <submittedName>
        <fullName evidence="3">Uncharacterized protein LOC120259227</fullName>
    </submittedName>
</protein>
<evidence type="ECO:0000256" key="1">
    <source>
        <dbReference type="SAM" id="Phobius"/>
    </source>
</evidence>
<evidence type="ECO:0000313" key="2">
    <source>
        <dbReference type="Proteomes" id="UP001515500"/>
    </source>
</evidence>
<dbReference type="PANTHER" id="PTHR33306:SF7">
    <property type="entry name" value="EXPRESSED PROTEIN"/>
    <property type="match status" value="1"/>
</dbReference>
<reference evidence="3" key="1">
    <citation type="submission" date="2025-08" db="UniProtKB">
        <authorList>
            <consortium name="RefSeq"/>
        </authorList>
    </citation>
    <scope>IDENTIFICATION</scope>
</reference>
<keyword evidence="2" id="KW-1185">Reference proteome</keyword>
<dbReference type="GeneID" id="120259227"/>
<gene>
    <name evidence="3" type="primary">LOC120259227</name>
</gene>
<keyword evidence="1" id="KW-1133">Transmembrane helix</keyword>
<dbReference type="AlphaFoldDB" id="A0AB40B687"/>
<feature type="transmembrane region" description="Helical" evidence="1">
    <location>
        <begin position="53"/>
        <end position="71"/>
    </location>
</feature>
<evidence type="ECO:0000313" key="3">
    <source>
        <dbReference type="RefSeq" id="XP_039122732.1"/>
    </source>
</evidence>
<keyword evidence="1" id="KW-0472">Membrane</keyword>
<sequence>MAYGKREPSIFDSFTLSPLPYPVIFILAMVLLLLGISGFFTYESIMEDAEEQINWVLFIIPVVLLLLIRWLSSFDSFEGLFGFLPYDYRRRSYFASYQEGSSPWGVLAIVVLLLVLVSFQSDFRDMWRF</sequence>
<dbReference type="PANTHER" id="PTHR33306">
    <property type="entry name" value="EXPRESSED PROTEIN-RELATED-RELATED"/>
    <property type="match status" value="1"/>
</dbReference>
<keyword evidence="1" id="KW-0812">Transmembrane</keyword>
<feature type="transmembrane region" description="Helical" evidence="1">
    <location>
        <begin position="20"/>
        <end position="41"/>
    </location>
</feature>
<dbReference type="RefSeq" id="XP_039122732.1">
    <property type="nucleotide sequence ID" value="XM_039266798.1"/>
</dbReference>
<name>A0AB40B687_DIOCR</name>